<evidence type="ECO:0000313" key="10">
    <source>
        <dbReference type="EMBL" id="ARU19575.1"/>
    </source>
</evidence>
<keyword evidence="10" id="KW-0645">Protease</keyword>
<evidence type="ECO:0000256" key="5">
    <source>
        <dbReference type="ARBA" id="ARBA00022989"/>
    </source>
</evidence>
<keyword evidence="5 7" id="KW-1133">Transmembrane helix</keyword>
<evidence type="ECO:0000256" key="4">
    <source>
        <dbReference type="ARBA" id="ARBA00022801"/>
    </source>
</evidence>
<evidence type="ECO:0000256" key="2">
    <source>
        <dbReference type="ARBA" id="ARBA00009045"/>
    </source>
</evidence>
<dbReference type="RefSeq" id="WP_044004731.1">
    <property type="nucleotide sequence ID" value="NZ_CP007646.1"/>
</dbReference>
<dbReference type="GO" id="GO:0006508">
    <property type="term" value="P:proteolysis"/>
    <property type="evidence" value="ECO:0007669"/>
    <property type="project" value="UniProtKB-KW"/>
</dbReference>
<dbReference type="GO" id="GO:0004252">
    <property type="term" value="F:serine-type endopeptidase activity"/>
    <property type="evidence" value="ECO:0007669"/>
    <property type="project" value="InterPro"/>
</dbReference>
<evidence type="ECO:0000256" key="1">
    <source>
        <dbReference type="ARBA" id="ARBA00004141"/>
    </source>
</evidence>
<evidence type="ECO:0000259" key="8">
    <source>
        <dbReference type="Pfam" id="PF01694"/>
    </source>
</evidence>
<organism evidence="9 11">
    <name type="scientific">Ligilactobacillus salivarius</name>
    <dbReference type="NCBI Taxonomy" id="1624"/>
    <lineage>
        <taxon>Bacteria</taxon>
        <taxon>Bacillati</taxon>
        <taxon>Bacillota</taxon>
        <taxon>Bacilli</taxon>
        <taxon>Lactobacillales</taxon>
        <taxon>Lactobacillaceae</taxon>
        <taxon>Ligilactobacillus</taxon>
    </lineage>
</organism>
<evidence type="ECO:0000313" key="9">
    <source>
        <dbReference type="EMBL" id="AIR10290.1"/>
    </source>
</evidence>
<feature type="transmembrane region" description="Helical" evidence="7">
    <location>
        <begin position="200"/>
        <end position="218"/>
    </location>
</feature>
<evidence type="ECO:0000313" key="12">
    <source>
        <dbReference type="Proteomes" id="UP000195378"/>
    </source>
</evidence>
<sequence>MLQYLKNKPSITYTLIILNIVMYIVMTLFGGTENIANLVRFGAKYSPYIINGQYWRLITPMFIHIGLQHLLINMITLYFLGTLLENIFGKTRFLIIYLVSGICGNIASFAFNFSSISAGVSTALFGMFGSFLMLGESFRRNPYLQTMSRQFFLLVILNIFFGMFGNSDLAGHLGGLVSGFLLGYVVGVPNLGRVPKVKRIVSFVILLFINLIILNLGFTS</sequence>
<evidence type="ECO:0000256" key="7">
    <source>
        <dbReference type="SAM" id="Phobius"/>
    </source>
</evidence>
<feature type="transmembrane region" description="Helical" evidence="7">
    <location>
        <begin position="93"/>
        <end position="110"/>
    </location>
</feature>
<evidence type="ECO:0000313" key="11">
    <source>
        <dbReference type="Proteomes" id="UP000029488"/>
    </source>
</evidence>
<keyword evidence="4" id="KW-0378">Hydrolase</keyword>
<evidence type="ECO:0000256" key="3">
    <source>
        <dbReference type="ARBA" id="ARBA00022692"/>
    </source>
</evidence>
<comment type="subcellular location">
    <subcellularLocation>
        <location evidence="1">Membrane</location>
        <topology evidence="1">Multi-pass membrane protein</topology>
    </subcellularLocation>
</comment>
<feature type="transmembrane region" description="Helical" evidence="7">
    <location>
        <begin position="12"/>
        <end position="31"/>
    </location>
</feature>
<feature type="transmembrane region" description="Helical" evidence="7">
    <location>
        <begin position="116"/>
        <end position="135"/>
    </location>
</feature>
<feature type="transmembrane region" description="Helical" evidence="7">
    <location>
        <begin position="61"/>
        <end position="81"/>
    </location>
</feature>
<dbReference type="Proteomes" id="UP000029488">
    <property type="component" value="Chromosome"/>
</dbReference>
<keyword evidence="6 7" id="KW-0472">Membrane</keyword>
<feature type="transmembrane region" description="Helical" evidence="7">
    <location>
        <begin position="147"/>
        <end position="164"/>
    </location>
</feature>
<dbReference type="Proteomes" id="UP000195378">
    <property type="component" value="Chromosome"/>
</dbReference>
<gene>
    <name evidence="10" type="ORF">B7R82_06045</name>
    <name evidence="9" type="ORF">LSJ_0595</name>
</gene>
<name>A0A089QBZ9_9LACO</name>
<accession>A0A089QBZ9</accession>
<dbReference type="AlphaFoldDB" id="A0A089QBZ9"/>
<dbReference type="PANTHER" id="PTHR43731:SF14">
    <property type="entry name" value="PRESENILIN-ASSOCIATED RHOMBOID-LIKE PROTEIN, MITOCHONDRIAL"/>
    <property type="match status" value="1"/>
</dbReference>
<dbReference type="GO" id="GO:0016020">
    <property type="term" value="C:membrane"/>
    <property type="evidence" value="ECO:0007669"/>
    <property type="project" value="UniProtKB-SubCell"/>
</dbReference>
<feature type="transmembrane region" description="Helical" evidence="7">
    <location>
        <begin position="170"/>
        <end position="188"/>
    </location>
</feature>
<proteinExistence type="inferred from homology"/>
<dbReference type="InterPro" id="IPR050925">
    <property type="entry name" value="Rhomboid_protease_S54"/>
</dbReference>
<dbReference type="Gene3D" id="1.20.1540.10">
    <property type="entry name" value="Rhomboid-like"/>
    <property type="match status" value="1"/>
</dbReference>
<dbReference type="EMBL" id="CP020858">
    <property type="protein sequence ID" value="ARU19575.1"/>
    <property type="molecule type" value="Genomic_DNA"/>
</dbReference>
<comment type="similarity">
    <text evidence="2">Belongs to the peptidase S54 family.</text>
</comment>
<dbReference type="InterPro" id="IPR022764">
    <property type="entry name" value="Peptidase_S54_rhomboid_dom"/>
</dbReference>
<feature type="domain" description="Peptidase S54 rhomboid" evidence="8">
    <location>
        <begin position="52"/>
        <end position="186"/>
    </location>
</feature>
<dbReference type="PANTHER" id="PTHR43731">
    <property type="entry name" value="RHOMBOID PROTEASE"/>
    <property type="match status" value="1"/>
</dbReference>
<protein>
    <submittedName>
        <fullName evidence="9">Integral membrane protein, Rhomboid family</fullName>
    </submittedName>
    <submittedName>
        <fullName evidence="10">Rhomboid family intramembrane serine protease</fullName>
    </submittedName>
</protein>
<reference evidence="9 11" key="1">
    <citation type="journal article" date="2014" name="BMC Genomics">
        <title>Unusual genome complexity in Lactobacillus salivarius JCM1046.</title>
        <authorList>
            <person name="Raftis E.J."/>
            <person name="Forde B.M."/>
            <person name="Claesson M.J."/>
            <person name="O'Toole P.W."/>
        </authorList>
    </citation>
    <scope>NUCLEOTIDE SEQUENCE [LARGE SCALE GENOMIC DNA]</scope>
    <source>
        <strain evidence="9 11">JCM1046</strain>
    </source>
</reference>
<dbReference type="KEGG" id="lsj:LSJ_0595"/>
<dbReference type="Pfam" id="PF01694">
    <property type="entry name" value="Rhomboid"/>
    <property type="match status" value="1"/>
</dbReference>
<dbReference type="SUPFAM" id="SSF144091">
    <property type="entry name" value="Rhomboid-like"/>
    <property type="match status" value="1"/>
</dbReference>
<reference evidence="10 12" key="2">
    <citation type="submission" date="2017-04" db="EMBL/GenBank/DDBJ databases">
        <title>Complete genome sequence of Lactobacillus salivarius ZLS006, a probiotic strain isolated from healthy piglet.</title>
        <authorList>
            <person name="Zhang D."/>
        </authorList>
    </citation>
    <scope>NUCLEOTIDE SEQUENCE [LARGE SCALE GENOMIC DNA]</scope>
    <source>
        <strain evidence="10 12">ZLS006</strain>
    </source>
</reference>
<evidence type="ECO:0000256" key="6">
    <source>
        <dbReference type="ARBA" id="ARBA00023136"/>
    </source>
</evidence>
<dbReference type="InterPro" id="IPR035952">
    <property type="entry name" value="Rhomboid-like_sf"/>
</dbReference>
<dbReference type="EMBL" id="CP007646">
    <property type="protein sequence ID" value="AIR10290.1"/>
    <property type="molecule type" value="Genomic_DNA"/>
</dbReference>
<keyword evidence="3 7" id="KW-0812">Transmembrane</keyword>